<evidence type="ECO:0000256" key="1">
    <source>
        <dbReference type="SAM" id="MobiDB-lite"/>
    </source>
</evidence>
<accession>A0A8J7YHQ7</accession>
<dbReference type="EMBL" id="RKLQ01000005">
    <property type="protein sequence ID" value="MBX0305717.1"/>
    <property type="molecule type" value="Genomic_DNA"/>
</dbReference>
<dbReference type="RefSeq" id="WP_220589910.1">
    <property type="nucleotide sequence ID" value="NZ_RKLQ01000005.1"/>
</dbReference>
<dbReference type="PANTHER" id="PTHR31157:SF1">
    <property type="entry name" value="SCP DOMAIN-CONTAINING PROTEIN"/>
    <property type="match status" value="1"/>
</dbReference>
<feature type="compositionally biased region" description="Low complexity" evidence="1">
    <location>
        <begin position="32"/>
        <end position="47"/>
    </location>
</feature>
<dbReference type="SUPFAM" id="SSF55797">
    <property type="entry name" value="PR-1-like"/>
    <property type="match status" value="1"/>
</dbReference>
<feature type="region of interest" description="Disordered" evidence="1">
    <location>
        <begin position="25"/>
        <end position="51"/>
    </location>
</feature>
<sequence>MHRREVLAGLGSVFTIAGAGCAGNDNPVDGTAPNSQQPESESQQNAAGVNTTNVERLVHQEINERRTANGLEPIAYDPALASIAEDHSQDMIDRNFFAHENPDGDDFADRYDQAGYDCRVATGGGTYATGGENIAQTWWDEQISTTQGSVRYDTEAELAAGIVNQWVNSTGHRENILTDHWESEGIGIAFTDDDEVLVTQNFC</sequence>
<name>A0A8J7YHQ7_9EURY</name>
<evidence type="ECO:0000259" key="2">
    <source>
        <dbReference type="Pfam" id="PF00188"/>
    </source>
</evidence>
<feature type="domain" description="SCP" evidence="2">
    <location>
        <begin position="61"/>
        <end position="202"/>
    </location>
</feature>
<organism evidence="3 4">
    <name type="scientific">Haloarcula salinisoli</name>
    <dbReference type="NCBI Taxonomy" id="2487746"/>
    <lineage>
        <taxon>Archaea</taxon>
        <taxon>Methanobacteriati</taxon>
        <taxon>Methanobacteriota</taxon>
        <taxon>Stenosarchaea group</taxon>
        <taxon>Halobacteria</taxon>
        <taxon>Halobacteriales</taxon>
        <taxon>Haloarculaceae</taxon>
        <taxon>Haloarcula</taxon>
    </lineage>
</organism>
<dbReference type="Gene3D" id="3.40.33.10">
    <property type="entry name" value="CAP"/>
    <property type="match status" value="1"/>
</dbReference>
<evidence type="ECO:0000313" key="4">
    <source>
        <dbReference type="Proteomes" id="UP000783863"/>
    </source>
</evidence>
<protein>
    <submittedName>
        <fullName evidence="3">CAP domain-containing protein</fullName>
    </submittedName>
</protein>
<gene>
    <name evidence="3" type="ORF">EGD98_18905</name>
</gene>
<proteinExistence type="predicted"/>
<evidence type="ECO:0000313" key="3">
    <source>
        <dbReference type="EMBL" id="MBX0305717.1"/>
    </source>
</evidence>
<dbReference type="CDD" id="cd05379">
    <property type="entry name" value="CAP_bacterial"/>
    <property type="match status" value="1"/>
</dbReference>
<dbReference type="Proteomes" id="UP000783863">
    <property type="component" value="Unassembled WGS sequence"/>
</dbReference>
<dbReference type="Pfam" id="PF00188">
    <property type="entry name" value="CAP"/>
    <property type="match status" value="1"/>
</dbReference>
<dbReference type="AlphaFoldDB" id="A0A8J7YHQ7"/>
<dbReference type="PANTHER" id="PTHR31157">
    <property type="entry name" value="SCP DOMAIN-CONTAINING PROTEIN"/>
    <property type="match status" value="1"/>
</dbReference>
<dbReference type="InterPro" id="IPR014044">
    <property type="entry name" value="CAP_dom"/>
</dbReference>
<comment type="caution">
    <text evidence="3">The sequence shown here is derived from an EMBL/GenBank/DDBJ whole genome shotgun (WGS) entry which is preliminary data.</text>
</comment>
<dbReference type="InterPro" id="IPR035940">
    <property type="entry name" value="CAP_sf"/>
</dbReference>
<keyword evidence="4" id="KW-1185">Reference proteome</keyword>
<dbReference type="PROSITE" id="PS51257">
    <property type="entry name" value="PROKAR_LIPOPROTEIN"/>
    <property type="match status" value="1"/>
</dbReference>
<reference evidence="3" key="1">
    <citation type="submission" date="2021-06" db="EMBL/GenBank/DDBJ databases">
        <title>Halomicroarcula sp. F24A a new haloarchaeum isolated from saline soil.</title>
        <authorList>
            <person name="Duran-Viseras A."/>
            <person name="Sanchez-Porro C."/>
            <person name="Ventosa A."/>
        </authorList>
    </citation>
    <scope>NUCLEOTIDE SEQUENCE</scope>
    <source>
        <strain evidence="3">F24A</strain>
    </source>
</reference>